<sequence>MSGALRVSTPKMPRSSAPFLIAPKNIRKPQNPGCSSVDDSAMSHGYSVGTNLDLECLSCPSCKLDLSNRSVASRKQHIRRCNQPPPNDDGVYACNFCPSTYKSYAGLRLHTKRAHPVQHNDQEVQLIADRVPSSRAKWSTAEETQLARLEAQLPSGLSQLEMNTRLANLHSGRSAEGIKKQRQKLSYQSILMEISAEPTCNEVSPNLPSTASRSLCPLSPRIRLERIDFLSPWTRSQQFQSQATLSRPRVSLPSGDSQNLIPHPELSNFTKELSPSCSNRIQLLIEKLFNSSSFEQFDCSISSAIFNLNTTKNFPSEPHNNNNNKHNNNNNKHNNNNNKHNNRNKYNSKKSNNMKNKLKSKPNRSSQRSSMFSNYQRLFQKNPSLLAQAILDRKELNTSVFPTMTEIEGVFRPLFEECPKYCGPVHQPRENFIHLDYPITFRETELALRRLKQSASGPDGITREHLRNANMADLVAMLNIVFGLCRTPSILRHNRTVMIPKKDLSIVSNWRPITVSSLFTRLLHKILASRLSENIKLHHAQRGFTPCDGVMTSSTVLDTIVREHRINGKPLFVLSIDLTKAFDSIHPSAIENALMSKGVDQHTVAYIMSTYKDSDTCIECHGQRSSPLNMCRGVRQGDTNSPILFNIAMDDFVSSINPSFGVTLGEANIGCLLFADDIVLLSDSEHGMREHLFNLRTFLGRTHMEINPSKCRALQLVRVPGTKRIAVDTKSRFSINGQAIPCLQVREQLKYLGHNYDQRGMIAPSASNLETMSERLRHAALRPWQKIYILNRHLIPRLMHCNQTSDITVGKLVHIDRLIRQFVKATLHLPVTIPSAYLYAKIRDGGLSIPCMRHQIGVIYRRRLQRISLQGDPDFNAAFHTSTMDKLMKKLDVICQGIPTARTAIAHFWAINLHQSALGNGLKYNIGAVSSWIQNPPPFWSGRDYIRAIQLRIGLLPTGGAPYINAEAAQCRYPTCAGRRETLSHILQWCPVTHYQRIQRHDRATKDLAAHLKKMGFDLQEAPRVNTRDNRYIPDLLVIDREKRTGSVVETTVVWEHGNSLLEAARIKRDKYNIPEVLENIKSKYHLIDRPKVLPFVIGARGGWPPSNDTIWRTFNLPPYLQRIIVCNVLRYGSSIHKYFMAHTWRKRKKRKKAK</sequence>
<accession>A0ABP1NKS3</accession>
<dbReference type="InterPro" id="IPR043502">
    <property type="entry name" value="DNA/RNA_pol_sf"/>
</dbReference>
<name>A0ABP1NKS3_XYLVO</name>
<gene>
    <name evidence="3" type="ORF">XYLVIOL_LOCUS4682</name>
</gene>
<dbReference type="EMBL" id="CAXAJV020001292">
    <property type="protein sequence ID" value="CAL7940836.1"/>
    <property type="molecule type" value="Genomic_DNA"/>
</dbReference>
<dbReference type="Proteomes" id="UP001642520">
    <property type="component" value="Unassembled WGS sequence"/>
</dbReference>
<dbReference type="InterPro" id="IPR013087">
    <property type="entry name" value="Znf_C2H2_type"/>
</dbReference>
<evidence type="ECO:0000313" key="4">
    <source>
        <dbReference type="Proteomes" id="UP001642520"/>
    </source>
</evidence>
<dbReference type="InterPro" id="IPR000477">
    <property type="entry name" value="RT_dom"/>
</dbReference>
<dbReference type="PANTHER" id="PTHR19446">
    <property type="entry name" value="REVERSE TRANSCRIPTASES"/>
    <property type="match status" value="1"/>
</dbReference>
<dbReference type="Gene3D" id="3.30.70.270">
    <property type="match status" value="1"/>
</dbReference>
<evidence type="ECO:0000313" key="3">
    <source>
        <dbReference type="EMBL" id="CAL7940836.1"/>
    </source>
</evidence>
<feature type="domain" description="Reverse transcriptase" evidence="2">
    <location>
        <begin position="480"/>
        <end position="756"/>
    </location>
</feature>
<dbReference type="InterPro" id="IPR043128">
    <property type="entry name" value="Rev_trsase/Diguanyl_cyclase"/>
</dbReference>
<evidence type="ECO:0000259" key="2">
    <source>
        <dbReference type="PROSITE" id="PS50878"/>
    </source>
</evidence>
<evidence type="ECO:0000256" key="1">
    <source>
        <dbReference type="SAM" id="MobiDB-lite"/>
    </source>
</evidence>
<dbReference type="PROSITE" id="PS00028">
    <property type="entry name" value="ZINC_FINGER_C2H2_1"/>
    <property type="match status" value="1"/>
</dbReference>
<organism evidence="3 4">
    <name type="scientific">Xylocopa violacea</name>
    <name type="common">Violet carpenter bee</name>
    <name type="synonym">Apis violacea</name>
    <dbReference type="NCBI Taxonomy" id="135666"/>
    <lineage>
        <taxon>Eukaryota</taxon>
        <taxon>Metazoa</taxon>
        <taxon>Ecdysozoa</taxon>
        <taxon>Arthropoda</taxon>
        <taxon>Hexapoda</taxon>
        <taxon>Insecta</taxon>
        <taxon>Pterygota</taxon>
        <taxon>Neoptera</taxon>
        <taxon>Endopterygota</taxon>
        <taxon>Hymenoptera</taxon>
        <taxon>Apocrita</taxon>
        <taxon>Aculeata</taxon>
        <taxon>Apoidea</taxon>
        <taxon>Anthophila</taxon>
        <taxon>Apidae</taxon>
        <taxon>Xylocopa</taxon>
        <taxon>Xylocopa</taxon>
    </lineage>
</organism>
<comment type="caution">
    <text evidence="3">The sequence shown here is derived from an EMBL/GenBank/DDBJ whole genome shotgun (WGS) entry which is preliminary data.</text>
</comment>
<dbReference type="CDD" id="cd01650">
    <property type="entry name" value="RT_nLTR_like"/>
    <property type="match status" value="1"/>
</dbReference>
<protein>
    <recommendedName>
        <fullName evidence="2">Reverse transcriptase domain-containing protein</fullName>
    </recommendedName>
</protein>
<reference evidence="3 4" key="1">
    <citation type="submission" date="2024-08" db="EMBL/GenBank/DDBJ databases">
        <authorList>
            <person name="Will J Nash"/>
            <person name="Angela Man"/>
            <person name="Seanna McTaggart"/>
            <person name="Kendall Baker"/>
            <person name="Tom Barker"/>
            <person name="Leah Catchpole"/>
            <person name="Alex Durrant"/>
            <person name="Karim Gharbi"/>
            <person name="Naomi Irish"/>
            <person name="Gemy Kaithakottil"/>
            <person name="Debby Ku"/>
            <person name="Aaliyah Providence"/>
            <person name="Felix Shaw"/>
            <person name="David Swarbreck"/>
            <person name="Chris Watkins"/>
            <person name="Ann M. McCartney"/>
            <person name="Giulio Formenti"/>
            <person name="Alice Mouton"/>
            <person name="Noel Vella"/>
            <person name="Bjorn M von Reumont"/>
            <person name="Adriana Vella"/>
            <person name="Wilfried Haerty"/>
        </authorList>
    </citation>
    <scope>NUCLEOTIDE SEQUENCE [LARGE SCALE GENOMIC DNA]</scope>
</reference>
<feature type="compositionally biased region" description="Low complexity" evidence="1">
    <location>
        <begin position="313"/>
        <end position="339"/>
    </location>
</feature>
<dbReference type="PROSITE" id="PS50878">
    <property type="entry name" value="RT_POL"/>
    <property type="match status" value="1"/>
</dbReference>
<keyword evidence="4" id="KW-1185">Reference proteome</keyword>
<proteinExistence type="predicted"/>
<dbReference type="Pfam" id="PF00078">
    <property type="entry name" value="RVT_1"/>
    <property type="match status" value="1"/>
</dbReference>
<dbReference type="SUPFAM" id="SSF56672">
    <property type="entry name" value="DNA/RNA polymerases"/>
    <property type="match status" value="1"/>
</dbReference>
<feature type="region of interest" description="Disordered" evidence="1">
    <location>
        <begin position="313"/>
        <end position="371"/>
    </location>
</feature>
<feature type="region of interest" description="Disordered" evidence="1">
    <location>
        <begin position="240"/>
        <end position="263"/>
    </location>
</feature>